<dbReference type="KEGG" id="opr:Ocepr_2367"/>
<reference evidence="3" key="1">
    <citation type="submission" date="2010-11" db="EMBL/GenBank/DDBJ databases">
        <title>The complete sequence of plasmid of Oceanithermus profundus DSM 14977.</title>
        <authorList>
            <consortium name="US DOE Joint Genome Institute (JGI-PGF)"/>
            <person name="Lucas S."/>
            <person name="Copeland A."/>
            <person name="Lapidus A."/>
            <person name="Bruce D."/>
            <person name="Goodwin L."/>
            <person name="Pitluck S."/>
            <person name="Kyrpides N."/>
            <person name="Mavromatis K."/>
            <person name="Pagani I."/>
            <person name="Ivanova N."/>
            <person name="Zhang X."/>
            <person name="Brettin T."/>
            <person name="Detter J.C."/>
            <person name="Tapia R."/>
            <person name="Han C."/>
            <person name="Land M."/>
            <person name="Hauser L."/>
            <person name="Markowitz V."/>
            <person name="Cheng J.-F."/>
            <person name="Hugenholtz P."/>
            <person name="Woyke T."/>
            <person name="Wu D."/>
            <person name="Tindall B."/>
            <person name="Faehnrich R."/>
            <person name="Brambilla E."/>
            <person name="Klenk H.-P."/>
            <person name="Eisen J.A."/>
        </authorList>
    </citation>
    <scope>NUCLEOTIDE SEQUENCE [LARGE SCALE GENOMIC DNA]</scope>
    <source>
        <strain evidence="3">DSM 14977 / NBRC 100410 / VKM B-2274 / 506</strain>
        <plasmid evidence="3">Plasmid pOCEPR01</plasmid>
    </source>
</reference>
<reference evidence="2 3" key="2">
    <citation type="journal article" date="2011" name="Stand. Genomic Sci.">
        <title>Complete genome sequence of Oceanithermus profundus type strain (506).</title>
        <authorList>
            <person name="Pati A."/>
            <person name="Zhang X."/>
            <person name="Lapidus A."/>
            <person name="Nolan M."/>
            <person name="Lucas S."/>
            <person name="Del Rio T.G."/>
            <person name="Tice H."/>
            <person name="Cheng J.F."/>
            <person name="Tapia R."/>
            <person name="Han C."/>
            <person name="Goodwin L."/>
            <person name="Pitluck S."/>
            <person name="Liolios K."/>
            <person name="Pagani I."/>
            <person name="Ivanova N."/>
            <person name="Mavromatis K."/>
            <person name="Chen A."/>
            <person name="Palaniappan K."/>
            <person name="Hauser L."/>
            <person name="Jeffries C.D."/>
            <person name="Brambilla E.M."/>
            <person name="Rohl A."/>
            <person name="Mwirichia R."/>
            <person name="Rohde M."/>
            <person name="Tindall B.J."/>
            <person name="Sikorski J."/>
            <person name="Wirth R."/>
            <person name="Goker M."/>
            <person name="Woyke T."/>
            <person name="Detter J.C."/>
            <person name="Bristow J."/>
            <person name="Eisen J.A."/>
            <person name="Markowitz V."/>
            <person name="Hugenholtz P."/>
            <person name="Kyrpides N.C."/>
            <person name="Klenk H.P."/>
            <person name="Land M."/>
        </authorList>
    </citation>
    <scope>NUCLEOTIDE SEQUENCE [LARGE SCALE GENOMIC DNA]</scope>
    <source>
        <strain evidence="3">DSM 14977 / NBRC 100410 / VKM B-2274 / 506</strain>
        <plasmid evidence="3">Plasmid pOCEPR01</plasmid>
    </source>
</reference>
<keyword evidence="2" id="KW-0614">Plasmid</keyword>
<gene>
    <name evidence="2" type="ordered locus">Ocepr_2367</name>
</gene>
<evidence type="ECO:0008006" key="4">
    <source>
        <dbReference type="Google" id="ProtNLM"/>
    </source>
</evidence>
<evidence type="ECO:0000256" key="1">
    <source>
        <dbReference type="SAM" id="Coils"/>
    </source>
</evidence>
<dbReference type="AlphaFoldDB" id="E4UAN6"/>
<evidence type="ECO:0000313" key="2">
    <source>
        <dbReference type="EMBL" id="ADR37815.1"/>
    </source>
</evidence>
<organism evidence="2 3">
    <name type="scientific">Oceanithermus profundus (strain DSM 14977 / NBRC 100410 / VKM B-2274 / 506)</name>
    <dbReference type="NCBI Taxonomy" id="670487"/>
    <lineage>
        <taxon>Bacteria</taxon>
        <taxon>Thermotogati</taxon>
        <taxon>Deinococcota</taxon>
        <taxon>Deinococci</taxon>
        <taxon>Thermales</taxon>
        <taxon>Thermaceae</taxon>
        <taxon>Oceanithermus</taxon>
    </lineage>
</organism>
<protein>
    <recommendedName>
        <fullName evidence="4">Pilus assembly protein PilO</fullName>
    </recommendedName>
</protein>
<keyword evidence="3" id="KW-1185">Reference proteome</keyword>
<feature type="coiled-coil region" evidence="1">
    <location>
        <begin position="52"/>
        <end position="79"/>
    </location>
</feature>
<geneLocation type="plasmid" evidence="2 3">
    <name>pOCEPR01</name>
</geneLocation>
<dbReference type="eggNOG" id="COG3167">
    <property type="taxonomic scope" value="Bacteria"/>
</dbReference>
<proteinExistence type="predicted"/>
<dbReference type="Proteomes" id="UP000008722">
    <property type="component" value="Plasmid pOCEPR01"/>
</dbReference>
<evidence type="ECO:0000313" key="3">
    <source>
        <dbReference type="Proteomes" id="UP000008722"/>
    </source>
</evidence>
<keyword evidence="1" id="KW-0175">Coiled coil</keyword>
<name>E4UAN6_OCEP5</name>
<accession>E4UAN6</accession>
<dbReference type="RefSeq" id="WP_013449794.1">
    <property type="nucleotide sequence ID" value="NC_014753.1"/>
</dbReference>
<dbReference type="HOGENOM" id="CLU_1420186_0_0_0"/>
<sequence length="191" mass="20940" precursor="true">MKKSKSSYITLGVVLALTLLGAFWALYYDPGARELTELQGRLESRQQTLITTRELAAQIPRLEDEIERVTRRIEAITDKLVPSTLTYGEAMAGLKSLADRLGLTFEQIQPIPQETEATNALGFMQFDVALEGKPSAVYDFLASLERAPVYLIVPGATFTANSKGVRTQVRVLVPVSPSKEVQDGPQASIAQ</sequence>
<dbReference type="EMBL" id="CP002362">
    <property type="protein sequence ID" value="ADR37815.1"/>
    <property type="molecule type" value="Genomic_DNA"/>
</dbReference>